<dbReference type="SMART" id="SM00490">
    <property type="entry name" value="HELICc"/>
    <property type="match status" value="1"/>
</dbReference>
<dbReference type="SUPFAM" id="SSF53335">
    <property type="entry name" value="S-adenosyl-L-methionine-dependent methyltransferases"/>
    <property type="match status" value="1"/>
</dbReference>
<dbReference type="PANTHER" id="PTHR41313">
    <property type="entry name" value="ADENINE-SPECIFIC METHYLTRANSFERASE"/>
    <property type="match status" value="1"/>
</dbReference>
<dbReference type="InterPro" id="IPR029063">
    <property type="entry name" value="SAM-dependent_MTases_sf"/>
</dbReference>
<dbReference type="PROSITE" id="PS00092">
    <property type="entry name" value="N6_MTASE"/>
    <property type="match status" value="1"/>
</dbReference>
<dbReference type="SUPFAM" id="SSF81901">
    <property type="entry name" value="HCP-like"/>
    <property type="match status" value="1"/>
</dbReference>
<dbReference type="PANTHER" id="PTHR41313:SF1">
    <property type="entry name" value="DNA METHYLASE ADENINE-SPECIFIC DOMAIN-CONTAINING PROTEIN"/>
    <property type="match status" value="1"/>
</dbReference>
<feature type="compositionally biased region" description="Basic and acidic residues" evidence="4">
    <location>
        <begin position="1"/>
        <end position="18"/>
    </location>
</feature>
<feature type="domain" description="Helicase C-terminal" evidence="6">
    <location>
        <begin position="1435"/>
        <end position="1525"/>
    </location>
</feature>
<dbReference type="InterPro" id="IPR001650">
    <property type="entry name" value="Helicase_C-like"/>
</dbReference>
<dbReference type="Pfam" id="PF00271">
    <property type="entry name" value="Helicase_C"/>
    <property type="match status" value="1"/>
</dbReference>
<evidence type="ECO:0000256" key="3">
    <source>
        <dbReference type="SAM" id="Coils"/>
    </source>
</evidence>
<dbReference type="InterPro" id="IPR011639">
    <property type="entry name" value="MethylTrfase_TaqI-like_dom"/>
</dbReference>
<dbReference type="SMART" id="SM00671">
    <property type="entry name" value="SEL1"/>
    <property type="match status" value="2"/>
</dbReference>
<evidence type="ECO:0000256" key="2">
    <source>
        <dbReference type="ARBA" id="ARBA00022679"/>
    </source>
</evidence>
<proteinExistence type="predicted"/>
<feature type="domain" description="Helicase ATP-binding" evidence="5">
    <location>
        <begin position="931"/>
        <end position="1204"/>
    </location>
</feature>
<dbReference type="EMBL" id="DAAVSE010000014">
    <property type="protein sequence ID" value="HAF5961396.1"/>
    <property type="molecule type" value="Genomic_DNA"/>
</dbReference>
<evidence type="ECO:0000259" key="6">
    <source>
        <dbReference type="SMART" id="SM00490"/>
    </source>
</evidence>
<reference evidence="7" key="1">
    <citation type="journal article" date="2018" name="Genome Biol.">
        <title>SKESA: strategic k-mer extension for scrupulous assemblies.</title>
        <authorList>
            <person name="Souvorov A."/>
            <person name="Agarwala R."/>
            <person name="Lipman D.J."/>
        </authorList>
    </citation>
    <scope>NUCLEOTIDE SEQUENCE</scope>
    <source>
        <strain evidence="7">MA.CK_07/00002242</strain>
    </source>
</reference>
<dbReference type="SUPFAM" id="SSF52540">
    <property type="entry name" value="P-loop containing nucleoside triphosphate hydrolases"/>
    <property type="match status" value="2"/>
</dbReference>
<dbReference type="GO" id="GO:0006304">
    <property type="term" value="P:DNA modification"/>
    <property type="evidence" value="ECO:0007669"/>
    <property type="project" value="InterPro"/>
</dbReference>
<dbReference type="InterPro" id="IPR014001">
    <property type="entry name" value="Helicase_ATP-bd"/>
</dbReference>
<keyword evidence="2" id="KW-0808">Transferase</keyword>
<evidence type="ECO:0000256" key="1">
    <source>
        <dbReference type="ARBA" id="ARBA00022603"/>
    </source>
</evidence>
<feature type="region of interest" description="Disordered" evidence="4">
    <location>
        <begin position="1848"/>
        <end position="1934"/>
    </location>
</feature>
<feature type="compositionally biased region" description="Polar residues" evidence="4">
    <location>
        <begin position="19"/>
        <end position="28"/>
    </location>
</feature>
<accession>A0A749UM81</accession>
<dbReference type="InterPro" id="IPR002052">
    <property type="entry name" value="DNA_methylase_N6_adenine_CS"/>
</dbReference>
<name>A0A749UM81_SALER</name>
<comment type="caution">
    <text evidence="7">The sequence shown here is derived from an EMBL/GenBank/DDBJ whole genome shotgun (WGS) entry which is preliminary data.</text>
</comment>
<dbReference type="InterPro" id="IPR006597">
    <property type="entry name" value="Sel1-like"/>
</dbReference>
<keyword evidence="7" id="KW-0347">Helicase</keyword>
<keyword evidence="7" id="KW-0378">Hydrolase</keyword>
<feature type="compositionally biased region" description="Basic and acidic residues" evidence="4">
    <location>
        <begin position="83"/>
        <end position="95"/>
    </location>
</feature>
<feature type="region of interest" description="Disordered" evidence="4">
    <location>
        <begin position="1"/>
        <end position="109"/>
    </location>
</feature>
<dbReference type="Gene3D" id="1.25.40.10">
    <property type="entry name" value="Tetratricopeptide repeat domain"/>
    <property type="match status" value="1"/>
</dbReference>
<keyword evidence="7" id="KW-0547">Nucleotide-binding</keyword>
<feature type="compositionally biased region" description="Polar residues" evidence="4">
    <location>
        <begin position="1911"/>
        <end position="1934"/>
    </location>
</feature>
<feature type="compositionally biased region" description="Polar residues" evidence="4">
    <location>
        <begin position="2357"/>
        <end position="2391"/>
    </location>
</feature>
<feature type="compositionally biased region" description="Polar residues" evidence="4">
    <location>
        <begin position="49"/>
        <end position="63"/>
    </location>
</feature>
<evidence type="ECO:0000256" key="4">
    <source>
        <dbReference type="SAM" id="MobiDB-lite"/>
    </source>
</evidence>
<keyword evidence="3" id="KW-0175">Coiled coil</keyword>
<reference evidence="7" key="2">
    <citation type="submission" date="2020-02" db="EMBL/GenBank/DDBJ databases">
        <authorList>
            <consortium name="NCBI Pathogen Detection Project"/>
        </authorList>
    </citation>
    <scope>NUCLEOTIDE SEQUENCE</scope>
    <source>
        <strain evidence="7">MA.CK_07/00002242</strain>
    </source>
</reference>
<dbReference type="Gene3D" id="3.40.50.300">
    <property type="entry name" value="P-loop containing nucleotide triphosphate hydrolases"/>
    <property type="match status" value="2"/>
</dbReference>
<dbReference type="InterPro" id="IPR027417">
    <property type="entry name" value="P-loop_NTPase"/>
</dbReference>
<evidence type="ECO:0000259" key="5">
    <source>
        <dbReference type="SMART" id="SM00487"/>
    </source>
</evidence>
<dbReference type="InterPro" id="IPR011990">
    <property type="entry name" value="TPR-like_helical_dom_sf"/>
</dbReference>
<dbReference type="GO" id="GO:0032259">
    <property type="term" value="P:methylation"/>
    <property type="evidence" value="ECO:0007669"/>
    <property type="project" value="UniProtKB-KW"/>
</dbReference>
<feature type="coiled-coil region" evidence="3">
    <location>
        <begin position="1775"/>
        <end position="1833"/>
    </location>
</feature>
<dbReference type="GO" id="GO:0004386">
    <property type="term" value="F:helicase activity"/>
    <property type="evidence" value="ECO:0007669"/>
    <property type="project" value="UniProtKB-KW"/>
</dbReference>
<dbReference type="InterPro" id="IPR052933">
    <property type="entry name" value="DNA_Protect_Modify"/>
</dbReference>
<dbReference type="Pfam" id="PF08238">
    <property type="entry name" value="Sel1"/>
    <property type="match status" value="2"/>
</dbReference>
<protein>
    <submittedName>
        <fullName evidence="7">Helicase</fullName>
    </submittedName>
</protein>
<keyword evidence="7" id="KW-0067">ATP-binding</keyword>
<keyword evidence="1" id="KW-0489">Methyltransferase</keyword>
<feature type="compositionally biased region" description="Polar residues" evidence="4">
    <location>
        <begin position="1880"/>
        <end position="1898"/>
    </location>
</feature>
<dbReference type="PRINTS" id="PR00507">
    <property type="entry name" value="N12N6MTFRASE"/>
</dbReference>
<gene>
    <name evidence="7" type="ORF">G8N63_004424</name>
</gene>
<dbReference type="SMART" id="SM00487">
    <property type="entry name" value="DEXDc"/>
    <property type="match status" value="1"/>
</dbReference>
<sequence length="2391" mass="267878">MSKKNEGLHDDNWQRGPHDNSSPNSLSGDNPAASERQGADDAGPENSGPMGNQSTQRPQSSGETGVPDAVFDSHQSAGNGNGRADRESRPEHERAGNAGTPGSQHKPANFRLNAITDLGAGGAKTKFKDNIASLELLKELESNKRQASPDEQAILARYVGWGGIPQAFDETNSDWENEYKRLRDLLSPDEYDSARASTLNAHYTSSDVITGIYNGLQKIGVGDGVRILEPASGIGHFAGMLPFQADMTLNELDSISSRISRQLYPEFTTIHQGFEKFRAPANYFDVAIGNPPFGDFRVNDPLNPQTSRFSIHNFFLAKSLDSVRAGGITAMVVSRFFLDSKSSEHREYIADRAHFLGAIRLPENAFKQNALTTVTTDIVFFQKAHPGEETERSWIDTGFVRCASTNEPIEVNSWFVNHPEQMIGQMQLESRAFGNSPQCVAAPGLNLNTEISSRLSPLPKNCFIAKQHNDELNTAAPKPSVDFTDTGVKVDSFFITPDNRIAVRKPDLLGKGDYEYYITRSAVEDERIRSAIQIRDTLTHLIALETNDNTSQSTMDQVRQSLNLLYDKHVKKYDFLSSRSNKSVLKYDPLYPLLQSLEVEYDKGITKTMAEKEGSVQRKPSARKAAIFSRRVNRPSSIASSADSAKDGLVISLNETGRVDIDRISALTGMPPEAVTRELRGLIYRNPESLEYDIADTFLSGNVKKKLEKARRLYGAIPSVTSVTADELDKFTHKYFSPDAAARFKNIDTEILLDELQRSISALEENQPQDIDAIDISVQLISTWLPQTDIQAFVREHLGIADQECKAVYVPPVGKWVTSFKGGNKDLLENTWGTARMNALEILDRLFNNTAIQVRDITGFNDDGSPIYTVNQEETLAAQGKAEQIANEFTDWIWRDAERRERLARRYNDRFNTHVPASYDGSHLVLPQASGDIKLRGTQKNAIWRGIQEGGGLGDHVVGAGKTLTAIATIMEQRRMQLLNKPLVAVPNHLLGQWKDEFYKLYPGANVLVAEQADFEKDNRKRLFATIATGDFDAVIIGHSSFKFLSLAPEDEIAFLSEQVSDITASLDEYRQSLGKRDPSVKEMEKQKKRLEEKIAKISDSGKKDDLLTFDQLGVDALFIDEADEFKNLAIVTSQTRIAGLGNLQGSEKAMDLFLKCRWLQKKRDGKGVYFYTGTPISNSLAELYTLQRYMQYDELKDKHIAAFDSWASTFGQVVNGWELDATGVNYRLNARFAKFTNVPELMRMYRSFADVVTQEDLAAQARADGTGRLVPKLKGGKPTSVVVPRSKLQAQYMGEMETVIDPLTGRPALDNLGREVKEWTPGSIIHRMENMPKDPRIDNALKVTHDARIAALDFRLVNPHAPDDQGSKVNEAVRRIHSIWDANTYRKGTQLVFCDLSTPKGKFTANTAAANEPTNDDSFSMDEILGESIDPEKFSVYADIKQKLIDKGVPANEIKFIHDATNDQKRQELFRAVNNGDVRILIGSTSKMGAGTNVQRRLVALHDLDCPWRPRDLEQRHGRGIRQGNMFFEQDKENFELEICCYATERTYDARMWQTIEVKARGIEQFRNGSLTDRVIEDIAGDAANAAEMKASATGNQLIFQQVKIDSEKRKQETLYRNWQRSRHSLESRVAQIPKDILQLTELIPGIRDNVAYINQHADTAGLQTQATSFIWRKTEGVKIEDNAVEKLEIYLKDRMRKAVDNMAIDIREPVFVGNYRGMAISVKAGTNAKGLYTSFTIGRTDGHSISVNNMDIRYSSGDSFSPTGLFVRIDNLLNDASAEITRCEANIQRLQRDLEIAKQSLEGDYPQKQYLDALRQDAIDVMVELKKMQDDDDYVSTWKSRSEEIAPGTQIKISSSENEPQEELTVEKESNAEAPISTAESAPDLSSQNVQESISTVPEKVLPREDASPEQTSLIGNNADTPDTELTGQRQNSTDLVVPFKFGEVIYNTEMERLQIKFSDKPEKGSEAHRLMRMLSERGRFAYAPTQNKCWVRRLNDKSVIAAANILQVELPLVSRLEIEPTSHDLEIPAAVEPVRLTSEELASMELTANELFSRYNEGDCSAVRIFTTTRELAEAGSAEGMYLLSFCYFDGIGTEADASKAVELLHQAAGTGHQEACYRVAELYETGEYDHALDLNQALRFYQKSDPSYSSNAIERVNKRIEKTKLSSRNGFQDLLNQHKDHPESAEKFYSRMNLLYDRIIEAQSSKETLSAELQLIGKSDVSFIEIGSDKFDLNNTTDTERNKLNSNIMSFIKEAVCQRKEAGKPVELDVGKFAGLRIRVRSVENELRFSLTGNSTWSPDSLVYKKGEREKFKLSEFLDTLETFPTDLHERLSLCEVRINELEEQSKAEQSKYDSLNNSNNQKVKSGTDTPTTVSNKATTHSRTMKL</sequence>
<organism evidence="7">
    <name type="scientific">Salmonella enterica</name>
    <name type="common">Salmonella choleraesuis</name>
    <dbReference type="NCBI Taxonomy" id="28901"/>
    <lineage>
        <taxon>Bacteria</taxon>
        <taxon>Pseudomonadati</taxon>
        <taxon>Pseudomonadota</taxon>
        <taxon>Gammaproteobacteria</taxon>
        <taxon>Enterobacterales</taxon>
        <taxon>Enterobacteriaceae</taxon>
        <taxon>Salmonella</taxon>
    </lineage>
</organism>
<dbReference type="Pfam" id="PF07669">
    <property type="entry name" value="Eco57I"/>
    <property type="match status" value="1"/>
</dbReference>
<dbReference type="GO" id="GO:0003676">
    <property type="term" value="F:nucleic acid binding"/>
    <property type="evidence" value="ECO:0007669"/>
    <property type="project" value="InterPro"/>
</dbReference>
<evidence type="ECO:0000313" key="7">
    <source>
        <dbReference type="EMBL" id="HAF5961396.1"/>
    </source>
</evidence>
<dbReference type="Gene3D" id="3.40.50.150">
    <property type="entry name" value="Vaccinia Virus protein VP39"/>
    <property type="match status" value="1"/>
</dbReference>
<dbReference type="GO" id="GO:0009007">
    <property type="term" value="F:site-specific DNA-methyltransferase (adenine-specific) activity"/>
    <property type="evidence" value="ECO:0007669"/>
    <property type="project" value="UniProtKB-EC"/>
</dbReference>
<feature type="region of interest" description="Disordered" evidence="4">
    <location>
        <begin position="2350"/>
        <end position="2391"/>
    </location>
</feature>